<name>A0A2H4JDF2_9CAUD</name>
<accession>A0A2H4JDF2</accession>
<sequence>MKTLIALGVGIALGFCFKKAEKAKEPKLIIVDDRNSLGEYLFSGDAKEVFKKYLKAHKPSL</sequence>
<evidence type="ECO:0000313" key="1">
    <source>
        <dbReference type="EMBL" id="ASN69688.1"/>
    </source>
</evidence>
<organism evidence="3">
    <name type="scientific">uncultured Caudovirales phage</name>
    <dbReference type="NCBI Taxonomy" id="2100421"/>
    <lineage>
        <taxon>Viruses</taxon>
        <taxon>Duplodnaviria</taxon>
        <taxon>Heunggongvirae</taxon>
        <taxon>Uroviricota</taxon>
        <taxon>Caudoviricetes</taxon>
        <taxon>Peduoviridae</taxon>
        <taxon>Maltschvirus</taxon>
        <taxon>Maltschvirus maltsch</taxon>
    </lineage>
</organism>
<protein>
    <submittedName>
        <fullName evidence="3">Uncharacterized protein</fullName>
    </submittedName>
</protein>
<gene>
    <name evidence="1" type="ORF">7AX4_48</name>
    <name evidence="3" type="ORF">7F8_16</name>
    <name evidence="2" type="ORF">8AX11_16</name>
</gene>
<evidence type="ECO:0000313" key="2">
    <source>
        <dbReference type="EMBL" id="ASN70339.1"/>
    </source>
</evidence>
<proteinExistence type="predicted"/>
<dbReference type="EMBL" id="MF417894">
    <property type="protein sequence ID" value="ASN69688.1"/>
    <property type="molecule type" value="Genomic_DNA"/>
</dbReference>
<reference evidence="3" key="1">
    <citation type="submission" date="2017-06" db="EMBL/GenBank/DDBJ databases">
        <title>Novel phages from South African skin metaviromes.</title>
        <authorList>
            <person name="van Zyl L.J."/>
            <person name="Abrahams Y."/>
            <person name="Stander E.A."/>
            <person name="Kirby B.M."/>
            <person name="Clavaud C."/>
            <person name="Farcet C."/>
            <person name="Breton L."/>
            <person name="Trindade M.I."/>
        </authorList>
    </citation>
    <scope>NUCLEOTIDE SEQUENCE</scope>
</reference>
<evidence type="ECO:0000313" key="3">
    <source>
        <dbReference type="EMBL" id="ASN70398.1"/>
    </source>
</evidence>
<dbReference type="EMBL" id="MF417905">
    <property type="protein sequence ID" value="ASN70339.1"/>
    <property type="molecule type" value="Genomic_DNA"/>
</dbReference>
<dbReference type="EMBL" id="MF417906">
    <property type="protein sequence ID" value="ASN70398.1"/>
    <property type="molecule type" value="Genomic_DNA"/>
</dbReference>